<dbReference type="EMBL" id="UINC01000008">
    <property type="protein sequence ID" value="SUZ47286.1"/>
    <property type="molecule type" value="Genomic_DNA"/>
</dbReference>
<protein>
    <submittedName>
        <fullName evidence="1">Uncharacterized protein</fullName>
    </submittedName>
</protein>
<gene>
    <name evidence="1" type="ORF">METZ01_LOCUS140</name>
</gene>
<dbReference type="AlphaFoldDB" id="A0A381MY92"/>
<reference evidence="1" key="1">
    <citation type="submission" date="2018-05" db="EMBL/GenBank/DDBJ databases">
        <authorList>
            <person name="Lanie J.A."/>
            <person name="Ng W.-L."/>
            <person name="Kazmierczak K.M."/>
            <person name="Andrzejewski T.M."/>
            <person name="Davidsen T.M."/>
            <person name="Wayne K.J."/>
            <person name="Tettelin H."/>
            <person name="Glass J.I."/>
            <person name="Rusch D."/>
            <person name="Podicherti R."/>
            <person name="Tsui H.-C.T."/>
            <person name="Winkler M.E."/>
        </authorList>
    </citation>
    <scope>NUCLEOTIDE SEQUENCE</scope>
</reference>
<accession>A0A381MY92</accession>
<proteinExistence type="predicted"/>
<name>A0A381MY92_9ZZZZ</name>
<evidence type="ECO:0000313" key="1">
    <source>
        <dbReference type="EMBL" id="SUZ47286.1"/>
    </source>
</evidence>
<sequence length="75" mass="8379">MSLPYSIASSYRKRSAFSWELVASTWTRNPSIMIWDESELPASFSSFVSKLNGETTFGHRGSGSFNLSGSKLTFF</sequence>
<organism evidence="1">
    <name type="scientific">marine metagenome</name>
    <dbReference type="NCBI Taxonomy" id="408172"/>
    <lineage>
        <taxon>unclassified sequences</taxon>
        <taxon>metagenomes</taxon>
        <taxon>ecological metagenomes</taxon>
    </lineage>
</organism>